<proteinExistence type="predicted"/>
<evidence type="ECO:0000313" key="1">
    <source>
        <dbReference type="EMBL" id="RDB31197.1"/>
    </source>
</evidence>
<organism evidence="1 2">
    <name type="scientific">Candidatus Similichlamydia laticola</name>
    <dbReference type="NCBI Taxonomy" id="2170265"/>
    <lineage>
        <taxon>Bacteria</taxon>
        <taxon>Pseudomonadati</taxon>
        <taxon>Chlamydiota</taxon>
        <taxon>Chlamydiia</taxon>
        <taxon>Parachlamydiales</taxon>
        <taxon>Candidatus Parilichlamydiaceae</taxon>
        <taxon>Candidatus Similichlamydia</taxon>
    </lineage>
</organism>
<reference evidence="1 2" key="1">
    <citation type="submission" date="2018-07" db="EMBL/GenBank/DDBJ databases">
        <title>Comparative genomics of the Candidatus Parilichlamydiaceae reveals evidence of convergent evolution and genome reduction in the phylum Chlamydiae.</title>
        <authorList>
            <person name="Taylor-Brown A."/>
            <person name="Polkinghorne A."/>
        </authorList>
    </citation>
    <scope>NUCLEOTIDE SEQUENCE [LARGE SCALE GENOMIC DNA]</scope>
    <source>
        <strain evidence="1 2">Hat2</strain>
    </source>
</reference>
<dbReference type="Proteomes" id="UP000253816">
    <property type="component" value="Unassembled WGS sequence"/>
</dbReference>
<dbReference type="EMBL" id="QQBG01000026">
    <property type="protein sequence ID" value="RDB31197.1"/>
    <property type="molecule type" value="Genomic_DNA"/>
</dbReference>
<accession>A0A369KE70</accession>
<protein>
    <submittedName>
        <fullName evidence="1">Uncharacterized protein</fullName>
    </submittedName>
</protein>
<dbReference type="AlphaFoldDB" id="A0A369KE70"/>
<keyword evidence="2" id="KW-1185">Reference proteome</keyword>
<sequence length="39" mass="4485">MAHAIKCPPLSYEKALEKHMLLLSVFSLLKTFRGQNQLK</sequence>
<comment type="caution">
    <text evidence="1">The sequence shown here is derived from an EMBL/GenBank/DDBJ whole genome shotgun (WGS) entry which is preliminary data.</text>
</comment>
<name>A0A369KE70_9BACT</name>
<gene>
    <name evidence="1" type="ORF">HAT2_00677</name>
</gene>
<evidence type="ECO:0000313" key="2">
    <source>
        <dbReference type="Proteomes" id="UP000253816"/>
    </source>
</evidence>